<dbReference type="EMBL" id="JAVREL010000029">
    <property type="protein sequence ID" value="MDT0347282.1"/>
    <property type="molecule type" value="Genomic_DNA"/>
</dbReference>
<sequence length="73" mass="7871">MSTRTRTTVTLPDDLLAHARAAAPGGNLSAYIEHALRAQQLRDAAPAVRAWREQAARDADIEDLADVFGEDVA</sequence>
<gene>
    <name evidence="2" type="ORF">RM590_32585</name>
</gene>
<evidence type="ECO:0000256" key="1">
    <source>
        <dbReference type="ARBA" id="ARBA00022649"/>
    </source>
</evidence>
<keyword evidence="3" id="KW-1185">Reference proteome</keyword>
<dbReference type="InterPro" id="IPR009956">
    <property type="entry name" value="Post-segregation_anti-tox_CcdA"/>
</dbReference>
<accession>A0ABU2N059</accession>
<dbReference type="Pfam" id="PF07362">
    <property type="entry name" value="CcdA"/>
    <property type="match status" value="1"/>
</dbReference>
<protein>
    <submittedName>
        <fullName evidence="2">Type II toxin-antitoxin system CcdA family antitoxin</fullName>
    </submittedName>
</protein>
<reference evidence="3" key="1">
    <citation type="submission" date="2023-07" db="EMBL/GenBank/DDBJ databases">
        <title>30 novel species of actinomycetes from the DSMZ collection.</title>
        <authorList>
            <person name="Nouioui I."/>
        </authorList>
    </citation>
    <scope>NUCLEOTIDE SEQUENCE [LARGE SCALE GENOMIC DNA]</scope>
    <source>
        <strain evidence="3">DSM 44938</strain>
    </source>
</reference>
<comment type="caution">
    <text evidence="2">The sequence shown here is derived from an EMBL/GenBank/DDBJ whole genome shotgun (WGS) entry which is preliminary data.</text>
</comment>
<dbReference type="Proteomes" id="UP001183246">
    <property type="component" value="Unassembled WGS sequence"/>
</dbReference>
<keyword evidence="1" id="KW-1277">Toxin-antitoxin system</keyword>
<dbReference type="RefSeq" id="WP_311708406.1">
    <property type="nucleotide sequence ID" value="NZ_JAVREL010000029.1"/>
</dbReference>
<evidence type="ECO:0000313" key="3">
    <source>
        <dbReference type="Proteomes" id="UP001183246"/>
    </source>
</evidence>
<proteinExistence type="predicted"/>
<organism evidence="2 3">
    <name type="scientific">Streptomyces litchfieldiae</name>
    <dbReference type="NCBI Taxonomy" id="3075543"/>
    <lineage>
        <taxon>Bacteria</taxon>
        <taxon>Bacillati</taxon>
        <taxon>Actinomycetota</taxon>
        <taxon>Actinomycetes</taxon>
        <taxon>Kitasatosporales</taxon>
        <taxon>Streptomycetaceae</taxon>
        <taxon>Streptomyces</taxon>
    </lineage>
</organism>
<evidence type="ECO:0000313" key="2">
    <source>
        <dbReference type="EMBL" id="MDT0347282.1"/>
    </source>
</evidence>
<name>A0ABU2N059_9ACTN</name>